<keyword evidence="4" id="KW-1185">Reference proteome</keyword>
<keyword evidence="2" id="KW-0732">Signal</keyword>
<feature type="region of interest" description="Disordered" evidence="1">
    <location>
        <begin position="82"/>
        <end position="102"/>
    </location>
</feature>
<evidence type="ECO:0000313" key="3">
    <source>
        <dbReference type="EMBL" id="MBB5220664.1"/>
    </source>
</evidence>
<comment type="caution">
    <text evidence="3">The sequence shown here is derived from an EMBL/GenBank/DDBJ whole genome shotgun (WGS) entry which is preliminary data.</text>
</comment>
<evidence type="ECO:0000313" key="4">
    <source>
        <dbReference type="Proteomes" id="UP000549457"/>
    </source>
</evidence>
<organism evidence="3 4">
    <name type="scientific">Amaricoccus macauensis</name>
    <dbReference type="NCBI Taxonomy" id="57001"/>
    <lineage>
        <taxon>Bacteria</taxon>
        <taxon>Pseudomonadati</taxon>
        <taxon>Pseudomonadota</taxon>
        <taxon>Alphaproteobacteria</taxon>
        <taxon>Rhodobacterales</taxon>
        <taxon>Paracoccaceae</taxon>
        <taxon>Amaricoccus</taxon>
    </lineage>
</organism>
<dbReference type="EMBL" id="JACHFM010000001">
    <property type="protein sequence ID" value="MBB5220664.1"/>
    <property type="molecule type" value="Genomic_DNA"/>
</dbReference>
<feature type="chain" id="PRO_5032357869" evidence="2">
    <location>
        <begin position="26"/>
        <end position="102"/>
    </location>
</feature>
<name>A0A840SI98_9RHOB</name>
<proteinExistence type="predicted"/>
<accession>A0A840SI98</accession>
<protein>
    <submittedName>
        <fullName evidence="3">Uncharacterized protein</fullName>
    </submittedName>
</protein>
<gene>
    <name evidence="3" type="ORF">HNP73_000585</name>
</gene>
<reference evidence="3 4" key="1">
    <citation type="submission" date="2020-08" db="EMBL/GenBank/DDBJ databases">
        <title>Genomic Encyclopedia of Type Strains, Phase IV (KMG-IV): sequencing the most valuable type-strain genomes for metagenomic binning, comparative biology and taxonomic classification.</title>
        <authorList>
            <person name="Goeker M."/>
        </authorList>
    </citation>
    <scope>NUCLEOTIDE SEQUENCE [LARGE SCALE GENOMIC DNA]</scope>
    <source>
        <strain evidence="3 4">DSM 101730</strain>
    </source>
</reference>
<feature type="signal peptide" evidence="2">
    <location>
        <begin position="1"/>
        <end position="25"/>
    </location>
</feature>
<evidence type="ECO:0000256" key="1">
    <source>
        <dbReference type="SAM" id="MobiDB-lite"/>
    </source>
</evidence>
<dbReference type="AlphaFoldDB" id="A0A840SI98"/>
<dbReference type="Proteomes" id="UP000549457">
    <property type="component" value="Unassembled WGS sequence"/>
</dbReference>
<evidence type="ECO:0000256" key="2">
    <source>
        <dbReference type="SAM" id="SignalP"/>
    </source>
</evidence>
<dbReference type="RefSeq" id="WP_184146925.1">
    <property type="nucleotide sequence ID" value="NZ_JACHFM010000001.1"/>
</dbReference>
<sequence>MRRRILVTASAMMLATQLGSPLAAAEPTTEQLGTISGLLESNDVEGLRGYLAQHPDLAEGDTPLASLLRRFLVESVGGNDFFRYRNRPNDDGPSSAADGPGY</sequence>